<dbReference type="Gene3D" id="3.30.300.30">
    <property type="match status" value="1"/>
</dbReference>
<dbReference type="EMBL" id="BAAAOB010000004">
    <property type="protein sequence ID" value="GAA1796536.1"/>
    <property type="molecule type" value="Genomic_DNA"/>
</dbReference>
<feature type="binding site" evidence="6">
    <location>
        <position position="534"/>
    </location>
    <ligand>
        <name>ATP</name>
        <dbReference type="ChEBI" id="CHEBI:30616"/>
    </ligand>
</feature>
<keyword evidence="6" id="KW-0479">Metal-binding</keyword>
<comment type="PTM">
    <text evidence="6">Acetylated. Deacetylation by the SIR2-homolog deacetylase activates the enzyme.</text>
</comment>
<dbReference type="Pfam" id="PF00501">
    <property type="entry name" value="AMP-binding"/>
    <property type="match status" value="1"/>
</dbReference>
<dbReference type="InterPro" id="IPR000873">
    <property type="entry name" value="AMP-dep_synth/lig_dom"/>
</dbReference>
<dbReference type="InterPro" id="IPR042099">
    <property type="entry name" value="ANL_N_sf"/>
</dbReference>
<feature type="binding site" evidence="6">
    <location>
        <position position="523"/>
    </location>
    <ligand>
        <name>ATP</name>
        <dbReference type="ChEBI" id="CHEBI:30616"/>
    </ligand>
</feature>
<dbReference type="InterPro" id="IPR032387">
    <property type="entry name" value="ACAS_N"/>
</dbReference>
<keyword evidence="11" id="KW-1185">Reference proteome</keyword>
<dbReference type="RefSeq" id="WP_344033024.1">
    <property type="nucleotide sequence ID" value="NZ_BAAAOB010000004.1"/>
</dbReference>
<dbReference type="InterPro" id="IPR045851">
    <property type="entry name" value="AMP-bd_C_sf"/>
</dbReference>
<evidence type="ECO:0000259" key="8">
    <source>
        <dbReference type="Pfam" id="PF13193"/>
    </source>
</evidence>
<reference evidence="11" key="1">
    <citation type="journal article" date="2019" name="Int. J. Syst. Evol. Microbiol.">
        <title>The Global Catalogue of Microorganisms (GCM) 10K type strain sequencing project: providing services to taxonomists for standard genome sequencing and annotation.</title>
        <authorList>
            <consortium name="The Broad Institute Genomics Platform"/>
            <consortium name="The Broad Institute Genome Sequencing Center for Infectious Disease"/>
            <person name="Wu L."/>
            <person name="Ma J."/>
        </authorList>
    </citation>
    <scope>NUCLEOTIDE SEQUENCE [LARGE SCALE GENOMIC DNA]</scope>
    <source>
        <strain evidence="11">JCM 14736</strain>
    </source>
</reference>
<sequence>MTDQHGTIDSHPLDTETYPPSAEFAAQASLNDSSVYWRAAEDPENYWAQEARKLQWSRPFTETLDWSNPPFAKWFADGTLNVAANCLDRHLAAGLGDRVAIHFEGEPGDTRTITYAELTHEVKRAANMLTSLGVKQGDRVAIYMPMIPEAIVSMLAVARLGAIHSVVFGGFSAESLRARIDDAQAELVITADGGNRKGRVSALKPTVDDALALQNGTELSVKRVLVVQRTGNDISMQEGRDLWWHEEITSYDGEHTAQAFPAENPLFILYTSGTTGRPKGILHTSGGYLTQASSTHRNVFDLKPETDVYWCTADIGWITGHSYVVYGPLANGATQVVYEGTPETPDWGRWWQIIEKYGVTILYTAPTAIRACMKVGRQVPEQHDLSSIRVLGSVGEPINPEAWRWYRDVIGAGTAPIVDTWWQTETGAMMISPLPGLTTLKPGSAQVPLPGISIAVVDDEGNAVDRGQGGLLVVQRPWPSMVRTIWGDPDRFVETYWEKFGDQYFAGDGARLDEDGDIWLLGRVDDVMNVSGHRLSTTEIESALVGHHAVAEAAVVGASDETTGQAVVAFVILKSQQHLLTPEEAEQELRGHVAQAIGAIARPRQVFVVNELPKTRSGKIMRRLLRDAAEGREIGDTTTLADTAVMQTISLRMRSDQGAK</sequence>
<evidence type="ECO:0000256" key="1">
    <source>
        <dbReference type="ARBA" id="ARBA00006432"/>
    </source>
</evidence>
<dbReference type="Proteomes" id="UP001500851">
    <property type="component" value="Unassembled WGS sequence"/>
</dbReference>
<comment type="caution">
    <text evidence="6">Lacks conserved residue(s) required for the propagation of feature annotation.</text>
</comment>
<protein>
    <recommendedName>
        <fullName evidence="6">Acetyl-coenzyme A synthetase</fullName>
        <shortName evidence="6">AcCoA synthetase</shortName>
        <shortName evidence="6">Acs</shortName>
        <ecNumber evidence="6">6.2.1.1</ecNumber>
    </recommendedName>
    <alternativeName>
        <fullName evidence="6">Acetate--CoA ligase</fullName>
    </alternativeName>
    <alternativeName>
        <fullName evidence="6">Acyl-activating enzyme</fullName>
    </alternativeName>
</protein>
<comment type="cofactor">
    <cofactor evidence="6">
        <name>Mg(2+)</name>
        <dbReference type="ChEBI" id="CHEBI:18420"/>
    </cofactor>
</comment>
<feature type="domain" description="Acetyl-coenzyme A synthetase N-terminal" evidence="9">
    <location>
        <begin position="35"/>
        <end position="86"/>
    </location>
</feature>
<evidence type="ECO:0000256" key="5">
    <source>
        <dbReference type="ARBA" id="ARBA00022990"/>
    </source>
</evidence>
<evidence type="ECO:0000256" key="3">
    <source>
        <dbReference type="ARBA" id="ARBA00022741"/>
    </source>
</evidence>
<feature type="binding site" evidence="6">
    <location>
        <position position="547"/>
    </location>
    <ligand>
        <name>Mg(2+)</name>
        <dbReference type="ChEBI" id="CHEBI:18420"/>
    </ligand>
</feature>
<proteinExistence type="inferred from homology"/>
<dbReference type="Pfam" id="PF13193">
    <property type="entry name" value="AMP-binding_C"/>
    <property type="match status" value="1"/>
</dbReference>
<feature type="binding site" evidence="6">
    <location>
        <position position="508"/>
    </location>
    <ligand>
        <name>ATP</name>
        <dbReference type="ChEBI" id="CHEBI:30616"/>
    </ligand>
</feature>
<keyword evidence="4 6" id="KW-0067">ATP-binding</keyword>
<name>A0ABP4XVW9_9MICO</name>
<dbReference type="Gene3D" id="3.40.50.12780">
    <property type="entry name" value="N-terminal domain of ligase-like"/>
    <property type="match status" value="1"/>
</dbReference>
<feature type="binding site" evidence="6">
    <location>
        <position position="319"/>
    </location>
    <ligand>
        <name>CoA</name>
        <dbReference type="ChEBI" id="CHEBI:57287"/>
    </ligand>
</feature>
<keyword evidence="3 6" id="KW-0547">Nucleotide-binding</keyword>
<dbReference type="InterPro" id="IPR020845">
    <property type="entry name" value="AMP-binding_CS"/>
</dbReference>
<feature type="binding site" evidence="6">
    <location>
        <position position="531"/>
    </location>
    <ligand>
        <name>CoA</name>
        <dbReference type="ChEBI" id="CHEBI:57287"/>
    </ligand>
</feature>
<evidence type="ECO:0000256" key="4">
    <source>
        <dbReference type="ARBA" id="ARBA00022840"/>
    </source>
</evidence>
<keyword evidence="2 6" id="KW-0436">Ligase</keyword>
<comment type="function">
    <text evidence="6">Catalyzes the conversion of acetate into acetyl-CoA (AcCoA), an essential intermediate at the junction of anabolic and catabolic pathways. AcsA undergoes a two-step reaction. In the first half reaction, AcsA combines acetate with ATP to form acetyl-adenylate (AcAMP) intermediate. In the second half reaction, it can then transfer the acetyl group from AcAMP to the sulfhydryl group of CoA, forming the product AcCoA.</text>
</comment>
<dbReference type="PANTHER" id="PTHR24095">
    <property type="entry name" value="ACETYL-COENZYME A SYNTHETASE"/>
    <property type="match status" value="1"/>
</dbReference>
<evidence type="ECO:0000313" key="11">
    <source>
        <dbReference type="Proteomes" id="UP001500851"/>
    </source>
</evidence>
<keyword evidence="6" id="KW-0460">Magnesium</keyword>
<dbReference type="EC" id="6.2.1.1" evidence="6"/>
<evidence type="ECO:0000259" key="9">
    <source>
        <dbReference type="Pfam" id="PF16177"/>
    </source>
</evidence>
<gene>
    <name evidence="10" type="primary">acs</name>
    <name evidence="6" type="synonym">acsA</name>
    <name evidence="10" type="ORF">GCM10009768_26930</name>
</gene>
<evidence type="ECO:0000256" key="2">
    <source>
        <dbReference type="ARBA" id="ARBA00022598"/>
    </source>
</evidence>
<feature type="binding site" evidence="6">
    <location>
        <begin position="419"/>
        <end position="424"/>
    </location>
    <ligand>
        <name>ATP</name>
        <dbReference type="ChEBI" id="CHEBI:30616"/>
    </ligand>
</feature>
<dbReference type="InterPro" id="IPR025110">
    <property type="entry name" value="AMP-bd_C"/>
</dbReference>
<feature type="domain" description="AMP-dependent synthetase/ligase" evidence="7">
    <location>
        <begin position="92"/>
        <end position="478"/>
    </location>
</feature>
<dbReference type="NCBIfam" id="NF001208">
    <property type="entry name" value="PRK00174.1"/>
    <property type="match status" value="1"/>
</dbReference>
<feature type="binding site" evidence="6">
    <location>
        <begin position="395"/>
        <end position="397"/>
    </location>
    <ligand>
        <name>ATP</name>
        <dbReference type="ChEBI" id="CHEBI:30616"/>
    </ligand>
</feature>
<feature type="modified residue" description="N6-acetyllysine" evidence="6">
    <location>
        <position position="619"/>
    </location>
</feature>
<feature type="binding site" evidence="6">
    <location>
        <position position="550"/>
    </location>
    <ligand>
        <name>Mg(2+)</name>
        <dbReference type="ChEBI" id="CHEBI:18420"/>
    </ligand>
</feature>
<organism evidence="10 11">
    <name type="scientific">Leucobacter iarius</name>
    <dbReference type="NCBI Taxonomy" id="333963"/>
    <lineage>
        <taxon>Bacteria</taxon>
        <taxon>Bacillati</taxon>
        <taxon>Actinomycetota</taxon>
        <taxon>Actinomycetes</taxon>
        <taxon>Micrococcales</taxon>
        <taxon>Microbacteriaceae</taxon>
        <taxon>Leucobacter</taxon>
    </lineage>
</organism>
<evidence type="ECO:0000259" key="7">
    <source>
        <dbReference type="Pfam" id="PF00501"/>
    </source>
</evidence>
<dbReference type="NCBIfam" id="TIGR02188">
    <property type="entry name" value="Ac_CoA_lig_AcsA"/>
    <property type="match status" value="1"/>
</dbReference>
<feature type="domain" description="AMP-binding enzyme C-terminal" evidence="8">
    <location>
        <begin position="539"/>
        <end position="619"/>
    </location>
</feature>
<dbReference type="PROSITE" id="PS00455">
    <property type="entry name" value="AMP_BINDING"/>
    <property type="match status" value="1"/>
</dbReference>
<dbReference type="SUPFAM" id="SSF56801">
    <property type="entry name" value="Acetyl-CoA synthetase-like"/>
    <property type="match status" value="1"/>
</dbReference>
<dbReference type="HAMAP" id="MF_01123">
    <property type="entry name" value="Ac_CoA_synth"/>
    <property type="match status" value="1"/>
</dbReference>
<dbReference type="PANTHER" id="PTHR24095:SF14">
    <property type="entry name" value="ACETYL-COENZYME A SYNTHETASE 1"/>
    <property type="match status" value="1"/>
</dbReference>
<accession>A0ABP4XVW9</accession>
<comment type="catalytic activity">
    <reaction evidence="6">
        <text>acetate + ATP + CoA = acetyl-CoA + AMP + diphosphate</text>
        <dbReference type="Rhea" id="RHEA:23176"/>
        <dbReference type="ChEBI" id="CHEBI:30089"/>
        <dbReference type="ChEBI" id="CHEBI:30616"/>
        <dbReference type="ChEBI" id="CHEBI:33019"/>
        <dbReference type="ChEBI" id="CHEBI:57287"/>
        <dbReference type="ChEBI" id="CHEBI:57288"/>
        <dbReference type="ChEBI" id="CHEBI:456215"/>
        <dbReference type="EC" id="6.2.1.1"/>
    </reaction>
</comment>
<dbReference type="InterPro" id="IPR011904">
    <property type="entry name" value="Ac_CoA_lig"/>
</dbReference>
<feature type="binding site" evidence="6">
    <location>
        <position position="545"/>
    </location>
    <ligand>
        <name>Mg(2+)</name>
        <dbReference type="ChEBI" id="CHEBI:18420"/>
    </ligand>
</feature>
<comment type="similarity">
    <text evidence="1 6">Belongs to the ATP-dependent AMP-binding enzyme family.</text>
</comment>
<feature type="binding site" evidence="6">
    <location>
        <begin position="196"/>
        <end position="199"/>
    </location>
    <ligand>
        <name>CoA</name>
        <dbReference type="ChEBI" id="CHEBI:57287"/>
    </ligand>
</feature>
<dbReference type="CDD" id="cd05966">
    <property type="entry name" value="ACS"/>
    <property type="match status" value="1"/>
</dbReference>
<dbReference type="GO" id="GO:0016874">
    <property type="term" value="F:ligase activity"/>
    <property type="evidence" value="ECO:0007669"/>
    <property type="project" value="UniProtKB-KW"/>
</dbReference>
<evidence type="ECO:0000313" key="10">
    <source>
        <dbReference type="EMBL" id="GAA1796536.1"/>
    </source>
</evidence>
<dbReference type="Pfam" id="PF16177">
    <property type="entry name" value="ACAS_N"/>
    <property type="match status" value="1"/>
</dbReference>
<evidence type="ECO:0000256" key="6">
    <source>
        <dbReference type="HAMAP-Rule" id="MF_01123"/>
    </source>
</evidence>
<keyword evidence="5 6" id="KW-0007">Acetylation</keyword>
<comment type="caution">
    <text evidence="10">The sequence shown here is derived from an EMBL/GenBank/DDBJ whole genome shotgun (WGS) entry which is preliminary data.</text>
</comment>